<organism evidence="2 3">
    <name type="scientific">Labeo rohita</name>
    <name type="common">Indian major carp</name>
    <name type="synonym">Cyprinus rohita</name>
    <dbReference type="NCBI Taxonomy" id="84645"/>
    <lineage>
        <taxon>Eukaryota</taxon>
        <taxon>Metazoa</taxon>
        <taxon>Chordata</taxon>
        <taxon>Craniata</taxon>
        <taxon>Vertebrata</taxon>
        <taxon>Euteleostomi</taxon>
        <taxon>Actinopterygii</taxon>
        <taxon>Neopterygii</taxon>
        <taxon>Teleostei</taxon>
        <taxon>Ostariophysi</taxon>
        <taxon>Cypriniformes</taxon>
        <taxon>Cyprinidae</taxon>
        <taxon>Labeoninae</taxon>
        <taxon>Labeonini</taxon>
        <taxon>Labeo</taxon>
    </lineage>
</organism>
<dbReference type="Proteomes" id="UP000290572">
    <property type="component" value="Unassembled WGS sequence"/>
</dbReference>
<sequence length="116" mass="12442">MAEQYSGQAGFLSDANPGRGCLVPQVTITSDGDSREITEEDLDEVVNGRLRRKLSNSSISSNGSSTAFDESEDDILSDNETKSKGIVTLEHFGDSVDSGEIELEESAKCMNAHSQP</sequence>
<dbReference type="GO" id="GO:0016301">
    <property type="term" value="F:kinase activity"/>
    <property type="evidence" value="ECO:0007669"/>
    <property type="project" value="UniProtKB-KW"/>
</dbReference>
<keyword evidence="2" id="KW-0418">Kinase</keyword>
<reference evidence="2 3" key="1">
    <citation type="submission" date="2018-03" db="EMBL/GenBank/DDBJ databases">
        <title>Draft genome sequence of Rohu Carp (Labeo rohita).</title>
        <authorList>
            <person name="Das P."/>
            <person name="Kushwaha B."/>
            <person name="Joshi C.G."/>
            <person name="Kumar D."/>
            <person name="Nagpure N.S."/>
            <person name="Sahoo L."/>
            <person name="Das S.P."/>
            <person name="Bit A."/>
            <person name="Patnaik S."/>
            <person name="Meher P.K."/>
            <person name="Jayasankar P."/>
            <person name="Koringa P.G."/>
            <person name="Patel N.V."/>
            <person name="Hinsu A.T."/>
            <person name="Kumar R."/>
            <person name="Pandey M."/>
            <person name="Agarwal S."/>
            <person name="Srivastava S."/>
            <person name="Singh M."/>
            <person name="Iquebal M.A."/>
            <person name="Jaiswal S."/>
            <person name="Angadi U.B."/>
            <person name="Kumar N."/>
            <person name="Raza M."/>
            <person name="Shah T.M."/>
            <person name="Rai A."/>
            <person name="Jena J.K."/>
        </authorList>
    </citation>
    <scope>NUCLEOTIDE SEQUENCE [LARGE SCALE GENOMIC DNA]</scope>
    <source>
        <strain evidence="2">DASCIFA01</strain>
        <tissue evidence="2">Testis</tissue>
    </source>
</reference>
<evidence type="ECO:0000313" key="3">
    <source>
        <dbReference type="Proteomes" id="UP000290572"/>
    </source>
</evidence>
<dbReference type="AlphaFoldDB" id="A0A498MIG1"/>
<keyword evidence="3" id="KW-1185">Reference proteome</keyword>
<name>A0A498MIG1_LABRO</name>
<feature type="region of interest" description="Disordered" evidence="1">
    <location>
        <begin position="54"/>
        <end position="84"/>
    </location>
</feature>
<comment type="caution">
    <text evidence="2">The sequence shown here is derived from an EMBL/GenBank/DDBJ whole genome shotgun (WGS) entry which is preliminary data.</text>
</comment>
<proteinExistence type="predicted"/>
<gene>
    <name evidence="2" type="ORF">ROHU_027058</name>
</gene>
<dbReference type="EMBL" id="QBIY01012757">
    <property type="protein sequence ID" value="RXN17145.1"/>
    <property type="molecule type" value="Genomic_DNA"/>
</dbReference>
<dbReference type="STRING" id="84645.A0A498MIG1"/>
<feature type="compositionally biased region" description="Low complexity" evidence="1">
    <location>
        <begin position="55"/>
        <end position="65"/>
    </location>
</feature>
<accession>A0A498MIG1</accession>
<protein>
    <submittedName>
        <fullName evidence="2">Inositol-trisphosphate 3-kinase A-like protein</fullName>
    </submittedName>
</protein>
<feature type="region of interest" description="Disordered" evidence="1">
    <location>
        <begin position="1"/>
        <end position="20"/>
    </location>
</feature>
<evidence type="ECO:0000313" key="2">
    <source>
        <dbReference type="EMBL" id="RXN17145.1"/>
    </source>
</evidence>
<keyword evidence="2" id="KW-0808">Transferase</keyword>
<evidence type="ECO:0000256" key="1">
    <source>
        <dbReference type="SAM" id="MobiDB-lite"/>
    </source>
</evidence>